<reference evidence="1" key="2">
    <citation type="journal article" date="2023" name="Plants (Basel)">
        <title>Annotation of the Turnera subulata (Passifloraceae) Draft Genome Reveals the S-Locus Evolved after the Divergence of Turneroideae from Passifloroideae in a Stepwise Manner.</title>
        <authorList>
            <person name="Henning P.M."/>
            <person name="Roalson E.H."/>
            <person name="Mir W."/>
            <person name="McCubbin A.G."/>
            <person name="Shore J.S."/>
        </authorList>
    </citation>
    <scope>NUCLEOTIDE SEQUENCE</scope>
    <source>
        <strain evidence="1">F60SS</strain>
    </source>
</reference>
<comment type="caution">
    <text evidence="1">The sequence shown here is derived from an EMBL/GenBank/DDBJ whole genome shotgun (WGS) entry which is preliminary data.</text>
</comment>
<keyword evidence="2" id="KW-1185">Reference proteome</keyword>
<protein>
    <submittedName>
        <fullName evidence="1">Uncharacterized protein</fullName>
    </submittedName>
</protein>
<name>A0A9Q0JJY5_9ROSI</name>
<reference evidence="1" key="1">
    <citation type="submission" date="2022-02" db="EMBL/GenBank/DDBJ databases">
        <authorList>
            <person name="Henning P.M."/>
            <person name="McCubbin A.G."/>
            <person name="Shore J.S."/>
        </authorList>
    </citation>
    <scope>NUCLEOTIDE SEQUENCE</scope>
    <source>
        <strain evidence="1">F60SS</strain>
        <tissue evidence="1">Leaves</tissue>
    </source>
</reference>
<evidence type="ECO:0000313" key="1">
    <source>
        <dbReference type="EMBL" id="KAJ4843495.1"/>
    </source>
</evidence>
<proteinExistence type="predicted"/>
<dbReference type="AlphaFoldDB" id="A0A9Q0JJY5"/>
<accession>A0A9Q0JJY5</accession>
<evidence type="ECO:0000313" key="2">
    <source>
        <dbReference type="Proteomes" id="UP001141552"/>
    </source>
</evidence>
<organism evidence="1 2">
    <name type="scientific">Turnera subulata</name>
    <dbReference type="NCBI Taxonomy" id="218843"/>
    <lineage>
        <taxon>Eukaryota</taxon>
        <taxon>Viridiplantae</taxon>
        <taxon>Streptophyta</taxon>
        <taxon>Embryophyta</taxon>
        <taxon>Tracheophyta</taxon>
        <taxon>Spermatophyta</taxon>
        <taxon>Magnoliopsida</taxon>
        <taxon>eudicotyledons</taxon>
        <taxon>Gunneridae</taxon>
        <taxon>Pentapetalae</taxon>
        <taxon>rosids</taxon>
        <taxon>fabids</taxon>
        <taxon>Malpighiales</taxon>
        <taxon>Passifloraceae</taxon>
        <taxon>Turnera</taxon>
    </lineage>
</organism>
<sequence length="141" mass="16451">MFAGSFKSCFECHGFYHGGSFRDVFFPVQWPGLSLKNTDLVPWFVNLHMPPLECCSIVFNFIRLNCSCQLVRRLGNKRIPFDLVLSLTEYVPNDCDLRRGKFDCTKGRMGHILPQKIEKGIFKLFLRRECVEIVYYNISTK</sequence>
<dbReference type="Proteomes" id="UP001141552">
    <property type="component" value="Unassembled WGS sequence"/>
</dbReference>
<dbReference type="EMBL" id="JAKUCV010002216">
    <property type="protein sequence ID" value="KAJ4843495.1"/>
    <property type="molecule type" value="Genomic_DNA"/>
</dbReference>
<gene>
    <name evidence="1" type="ORF">Tsubulata_034989</name>
</gene>